<organism evidence="3">
    <name type="scientific">Cuerna arida</name>
    <dbReference type="NCBI Taxonomy" id="1464854"/>
    <lineage>
        <taxon>Eukaryota</taxon>
        <taxon>Metazoa</taxon>
        <taxon>Ecdysozoa</taxon>
        <taxon>Arthropoda</taxon>
        <taxon>Hexapoda</taxon>
        <taxon>Insecta</taxon>
        <taxon>Pterygota</taxon>
        <taxon>Neoptera</taxon>
        <taxon>Paraneoptera</taxon>
        <taxon>Hemiptera</taxon>
        <taxon>Auchenorrhyncha</taxon>
        <taxon>Membracoidea</taxon>
        <taxon>Cicadellidae</taxon>
        <taxon>Cicadellinae</taxon>
        <taxon>Proconiini</taxon>
        <taxon>Cuerna</taxon>
    </lineage>
</organism>
<sequence>EQMPKSRRKRVQAKKKPAACKRKFPSQSSSSIISLTARFAQLTMWCPPTPPVDDSDVYIDHAMCFLYEPTTMSEAQLPPVYVKKDRKRSRVESTSEGRHPVKIRSQHREEITLMHAPRSLFDRPSPALVKMRHDLRLHKYRGGTGTRPTLSVPSSPLGLTTKPVQPVKPAPEPEHVPEWLIHEDWAILQAVQFVQELTLNLVVVCPGHTPNWEMVADMVNMVSRIYRSPRQCKNRYEYIIIPREEGKMVIDVNSKKQKKTKGVYKLPQTKCTRPMKTSQMFMQDNNTSFTQVMNAKFDSIRGISNKRTPTMKPVLNNRPDMKNPKHAEVLAGCGIDYDNPMSPVEVATRRADRINKEKQLAAQQAQQQQLALLRNQIGVPAIGTASAAAIGKTIIAANNTQSATVAKPFVQTPLSVQELVVAAGGSQVVARAATPGPSASPQRITTTTVVTTIAQAPTTMTTKGMATNKLTATQIQIYQQQQQQRQALLRQQQLKAATLGRATVAGQKVSVAVTAPTQARIHQVKQAGVTRVSEAEMAALMKRQGASVAGVAVTGKTGGLTPAQILAQAGLQAQGPGQVAALVKTAGGQHLPLTIPQVKATLAPGVKAATATPQQIRQ</sequence>
<feature type="region of interest" description="Disordered" evidence="1">
    <location>
        <begin position="1"/>
        <end position="25"/>
    </location>
</feature>
<gene>
    <name evidence="3" type="ORF">g.19665</name>
</gene>
<evidence type="ECO:0000259" key="2">
    <source>
        <dbReference type="PROSITE" id="PS50090"/>
    </source>
</evidence>
<dbReference type="AlphaFoldDB" id="A0A1B6FJ89"/>
<feature type="region of interest" description="Disordered" evidence="1">
    <location>
        <begin position="304"/>
        <end position="323"/>
    </location>
</feature>
<dbReference type="PROSITE" id="PS50090">
    <property type="entry name" value="MYB_LIKE"/>
    <property type="match status" value="1"/>
</dbReference>
<dbReference type="EMBL" id="GECZ01019511">
    <property type="protein sequence ID" value="JAS50258.1"/>
    <property type="molecule type" value="Transcribed_RNA"/>
</dbReference>
<evidence type="ECO:0000256" key="1">
    <source>
        <dbReference type="SAM" id="MobiDB-lite"/>
    </source>
</evidence>
<dbReference type="GO" id="GO:0003682">
    <property type="term" value="F:chromatin binding"/>
    <property type="evidence" value="ECO:0007669"/>
    <property type="project" value="TreeGrafter"/>
</dbReference>
<dbReference type="GO" id="GO:0000812">
    <property type="term" value="C:Swr1 complex"/>
    <property type="evidence" value="ECO:0007669"/>
    <property type="project" value="TreeGrafter"/>
</dbReference>
<feature type="non-terminal residue" evidence="3">
    <location>
        <position position="618"/>
    </location>
</feature>
<reference evidence="3" key="1">
    <citation type="submission" date="2015-11" db="EMBL/GenBank/DDBJ databases">
        <title>De novo transcriptome assembly of four potential Pierce s Disease insect vectors from Arizona vineyards.</title>
        <authorList>
            <person name="Tassone E.E."/>
        </authorList>
    </citation>
    <scope>NUCLEOTIDE SEQUENCE</scope>
</reference>
<name>A0A1B6FJ89_9HEMI</name>
<dbReference type="GO" id="GO:0035267">
    <property type="term" value="C:NuA4 histone acetyltransferase complex"/>
    <property type="evidence" value="ECO:0007669"/>
    <property type="project" value="TreeGrafter"/>
</dbReference>
<dbReference type="PANTHER" id="PTHR46459">
    <property type="entry name" value="E1A-BINDING PROTEIN P400-RELATED"/>
    <property type="match status" value="1"/>
</dbReference>
<feature type="region of interest" description="Disordered" evidence="1">
    <location>
        <begin position="140"/>
        <end position="171"/>
    </location>
</feature>
<evidence type="ECO:0000313" key="3">
    <source>
        <dbReference type="EMBL" id="JAS50258.1"/>
    </source>
</evidence>
<feature type="non-terminal residue" evidence="3">
    <location>
        <position position="1"/>
    </location>
</feature>
<accession>A0A1B6FJ89</accession>
<feature type="compositionally biased region" description="Polar residues" evidence="1">
    <location>
        <begin position="146"/>
        <end position="158"/>
    </location>
</feature>
<dbReference type="GO" id="GO:0006281">
    <property type="term" value="P:DNA repair"/>
    <property type="evidence" value="ECO:0007669"/>
    <property type="project" value="TreeGrafter"/>
</dbReference>
<dbReference type="PANTHER" id="PTHR46459:SF1">
    <property type="entry name" value="E1A-BINDING PROTEIN P400"/>
    <property type="match status" value="1"/>
</dbReference>
<proteinExistence type="predicted"/>
<protein>
    <recommendedName>
        <fullName evidence="2">Myb-like domain-containing protein</fullName>
    </recommendedName>
</protein>
<dbReference type="InterPro" id="IPR001005">
    <property type="entry name" value="SANT/Myb"/>
</dbReference>
<feature type="compositionally biased region" description="Basic residues" evidence="1">
    <location>
        <begin position="1"/>
        <end position="24"/>
    </location>
</feature>
<feature type="domain" description="Myb-like" evidence="2">
    <location>
        <begin position="179"/>
        <end position="240"/>
    </location>
</feature>